<dbReference type="EC" id="3.1.1.17" evidence="7"/>
<comment type="cofactor">
    <cofactor evidence="4">
        <name>Mg(2+)</name>
        <dbReference type="ChEBI" id="CHEBI:18420"/>
    </cofactor>
</comment>
<keyword evidence="12" id="KW-0106">Calcium</keyword>
<protein>
    <recommendedName>
        <fullName evidence="8">Regucalcin</fullName>
        <ecNumber evidence="7">3.1.1.17</ecNumber>
    </recommendedName>
    <alternativeName>
        <fullName evidence="13">Gluconolactonase</fullName>
    </alternativeName>
</protein>
<evidence type="ECO:0000256" key="3">
    <source>
        <dbReference type="ARBA" id="ARBA00001936"/>
    </source>
</evidence>
<evidence type="ECO:0000256" key="11">
    <source>
        <dbReference type="ARBA" id="ARBA00022801"/>
    </source>
</evidence>
<evidence type="ECO:0000256" key="12">
    <source>
        <dbReference type="ARBA" id="ARBA00022837"/>
    </source>
</evidence>
<dbReference type="Proteomes" id="UP000075880">
    <property type="component" value="Unassembled WGS sequence"/>
</dbReference>
<keyword evidence="10 15" id="KW-0479">Metal-binding</keyword>
<evidence type="ECO:0000313" key="17">
    <source>
        <dbReference type="EnsemblMetazoa" id="ENSAATROPP014252"/>
    </source>
</evidence>
<comment type="cofactor">
    <cofactor evidence="15">
        <name>Zn(2+)</name>
        <dbReference type="ChEBI" id="CHEBI:29105"/>
    </cofactor>
    <text evidence="15">Binds 1 divalent metal cation per subunit.</text>
</comment>
<dbReference type="GO" id="GO:0004341">
    <property type="term" value="F:gluconolactonase activity"/>
    <property type="evidence" value="ECO:0007669"/>
    <property type="project" value="UniProtKB-EC"/>
</dbReference>
<evidence type="ECO:0000259" key="16">
    <source>
        <dbReference type="Pfam" id="PF08450"/>
    </source>
</evidence>
<dbReference type="EnsemblMetazoa" id="ENSAATROPT016227">
    <property type="protein sequence ID" value="ENSAATROPP014252"/>
    <property type="gene ID" value="ENSAATROPG013275"/>
</dbReference>
<evidence type="ECO:0000256" key="10">
    <source>
        <dbReference type="ARBA" id="ARBA00022723"/>
    </source>
</evidence>
<dbReference type="SUPFAM" id="SSF63829">
    <property type="entry name" value="Calcium-dependent phosphotriesterase"/>
    <property type="match status" value="1"/>
</dbReference>
<evidence type="ECO:0000256" key="2">
    <source>
        <dbReference type="ARBA" id="ARBA00001913"/>
    </source>
</evidence>
<feature type="binding site" evidence="15">
    <location>
        <position position="179"/>
    </location>
    <ligand>
        <name>substrate</name>
    </ligand>
</feature>
<evidence type="ECO:0000256" key="15">
    <source>
        <dbReference type="PIRSR" id="PIRSR605511-2"/>
    </source>
</evidence>
<sequence>MYLMILLIKTQTNVLSKAIDPIVAAACVGLSIKNRQISFSRTVHAQTTAMADSYKVETIPPFTELGEGPHWHIPSQSLYYVSLTNGLLYRLDYGQNKVYCASIDGAEQASFIIPVKDQRECFVVGDGGRVLMVRWDGLSEKASIVRELANTGPKDTHNRFNDGKVDPWGRLYAGTMMRESVGSPFEKATGSLYRYCARTGQLVEQDRNIYISNGLAWNRHTNKFYYVDSGANNIKEYDIDLEGNLINGKIWVDFKATGNDPGGFGDGMTIDTEGNLFVAIFNGYKVLKISPQKNVLQEIKIPAQQVTSVAFGGPKLDELFVTTASMLFTTPQKDPAGATFKVTGLGAKGYPMDEIVL</sequence>
<dbReference type="PANTHER" id="PTHR10907">
    <property type="entry name" value="REGUCALCIN"/>
    <property type="match status" value="1"/>
</dbReference>
<feature type="binding site" evidence="15">
    <location>
        <position position="159"/>
    </location>
    <ligand>
        <name>substrate</name>
    </ligand>
</feature>
<comment type="cofactor">
    <cofactor evidence="2">
        <name>Ca(2+)</name>
        <dbReference type="ChEBI" id="CHEBI:29108"/>
    </cofactor>
</comment>
<dbReference type="InterPro" id="IPR005511">
    <property type="entry name" value="SMP-30"/>
</dbReference>
<evidence type="ECO:0000256" key="6">
    <source>
        <dbReference type="ARBA" id="ARBA00008853"/>
    </source>
</evidence>
<feature type="domain" description="SMP-30/Gluconolactonase/LRE-like region" evidence="16">
    <location>
        <begin position="65"/>
        <end position="324"/>
    </location>
</feature>
<evidence type="ECO:0000256" key="14">
    <source>
        <dbReference type="PIRSR" id="PIRSR605511-1"/>
    </source>
</evidence>
<feature type="binding site" evidence="15">
    <location>
        <position position="161"/>
    </location>
    <ligand>
        <name>substrate</name>
    </ligand>
</feature>
<dbReference type="InterPro" id="IPR011042">
    <property type="entry name" value="6-blade_b-propeller_TolB-like"/>
</dbReference>
<dbReference type="Pfam" id="PF08450">
    <property type="entry name" value="SGL"/>
    <property type="match status" value="1"/>
</dbReference>
<feature type="binding site" evidence="15">
    <location>
        <position position="67"/>
    </location>
    <ligand>
        <name>a divalent metal cation</name>
        <dbReference type="ChEBI" id="CHEBI:60240"/>
    </ligand>
</feature>
<dbReference type="GO" id="GO:0019853">
    <property type="term" value="P:L-ascorbic acid biosynthetic process"/>
    <property type="evidence" value="ECO:0007669"/>
    <property type="project" value="TreeGrafter"/>
</dbReference>
<dbReference type="FunFam" id="2.120.10.30:FF:000027">
    <property type="entry name" value="Regucalcin homologue"/>
    <property type="match status" value="1"/>
</dbReference>
<keyword evidence="11" id="KW-0378">Hydrolase</keyword>
<feature type="binding site" evidence="15">
    <location>
        <position position="213"/>
    </location>
    <ligand>
        <name>a divalent metal cation</name>
        <dbReference type="ChEBI" id="CHEBI:60240"/>
    </ligand>
</feature>
<evidence type="ECO:0000313" key="18">
    <source>
        <dbReference type="Proteomes" id="UP000075880"/>
    </source>
</evidence>
<evidence type="ECO:0000256" key="13">
    <source>
        <dbReference type="ARBA" id="ARBA00032464"/>
    </source>
</evidence>
<keyword evidence="18" id="KW-1185">Reference proteome</keyword>
<dbReference type="Gene3D" id="2.120.10.30">
    <property type="entry name" value="TolB, C-terminal domain"/>
    <property type="match status" value="1"/>
</dbReference>
<feature type="binding site" evidence="15">
    <location>
        <position position="266"/>
    </location>
    <ligand>
        <name>a divalent metal cation</name>
        <dbReference type="ChEBI" id="CHEBI:60240"/>
    </ligand>
</feature>
<dbReference type="InterPro" id="IPR013658">
    <property type="entry name" value="SGL"/>
</dbReference>
<feature type="active site" description="Proton donor/acceptor" evidence="14">
    <location>
        <position position="266"/>
    </location>
</feature>
<dbReference type="PANTHER" id="PTHR10907:SF66">
    <property type="entry name" value="MIP34848P1-RELATED"/>
    <property type="match status" value="1"/>
</dbReference>
<dbReference type="GO" id="GO:0005509">
    <property type="term" value="F:calcium ion binding"/>
    <property type="evidence" value="ECO:0007669"/>
    <property type="project" value="TreeGrafter"/>
</dbReference>
<comment type="cofactor">
    <cofactor evidence="3">
        <name>Mn(2+)</name>
        <dbReference type="ChEBI" id="CHEBI:29035"/>
    </cofactor>
</comment>
<comment type="subcellular location">
    <subcellularLocation>
        <location evidence="5">Cytoplasm</location>
    </subcellularLocation>
</comment>
<evidence type="ECO:0000256" key="4">
    <source>
        <dbReference type="ARBA" id="ARBA00001946"/>
    </source>
</evidence>
<accession>A0AAG5DSD5</accession>
<evidence type="ECO:0000256" key="8">
    <source>
        <dbReference type="ARBA" id="ARBA00016808"/>
    </source>
</evidence>
<comment type="catalytic activity">
    <reaction evidence="1">
        <text>D-glucono-1,5-lactone + H2O = D-gluconate + H(+)</text>
        <dbReference type="Rhea" id="RHEA:10440"/>
        <dbReference type="ChEBI" id="CHEBI:15377"/>
        <dbReference type="ChEBI" id="CHEBI:15378"/>
        <dbReference type="ChEBI" id="CHEBI:16217"/>
        <dbReference type="ChEBI" id="CHEBI:18391"/>
        <dbReference type="EC" id="3.1.1.17"/>
    </reaction>
</comment>
<evidence type="ECO:0000256" key="5">
    <source>
        <dbReference type="ARBA" id="ARBA00004496"/>
    </source>
</evidence>
<dbReference type="AlphaFoldDB" id="A0AAG5DSD5"/>
<reference evidence="17" key="1">
    <citation type="submission" date="2024-04" db="UniProtKB">
        <authorList>
            <consortium name="EnsemblMetazoa"/>
        </authorList>
    </citation>
    <scope>IDENTIFICATION</scope>
    <source>
        <strain evidence="17">EBRO</strain>
    </source>
</reference>
<name>A0AAG5DSD5_ANOAO</name>
<dbReference type="GO" id="GO:0005737">
    <property type="term" value="C:cytoplasm"/>
    <property type="evidence" value="ECO:0007669"/>
    <property type="project" value="UniProtKB-SubCell"/>
</dbReference>
<proteinExistence type="inferred from homology"/>
<evidence type="ECO:0000256" key="7">
    <source>
        <dbReference type="ARBA" id="ARBA00013227"/>
    </source>
</evidence>
<comment type="similarity">
    <text evidence="6">Belongs to the SMP-30/CGR1 family.</text>
</comment>
<dbReference type="PRINTS" id="PR01790">
    <property type="entry name" value="SMP30FAMILY"/>
</dbReference>
<keyword evidence="15" id="KW-0862">Zinc</keyword>
<keyword evidence="9" id="KW-0963">Cytoplasm</keyword>
<organism evidence="17 18">
    <name type="scientific">Anopheles atroparvus</name>
    <name type="common">European mosquito</name>
    <dbReference type="NCBI Taxonomy" id="41427"/>
    <lineage>
        <taxon>Eukaryota</taxon>
        <taxon>Metazoa</taxon>
        <taxon>Ecdysozoa</taxon>
        <taxon>Arthropoda</taxon>
        <taxon>Hexapoda</taxon>
        <taxon>Insecta</taxon>
        <taxon>Pterygota</taxon>
        <taxon>Neoptera</taxon>
        <taxon>Endopterygota</taxon>
        <taxon>Diptera</taxon>
        <taxon>Nematocera</taxon>
        <taxon>Culicoidea</taxon>
        <taxon>Culicidae</taxon>
        <taxon>Anophelinae</taxon>
        <taxon>Anopheles</taxon>
    </lineage>
</organism>
<evidence type="ECO:0000256" key="9">
    <source>
        <dbReference type="ARBA" id="ARBA00022490"/>
    </source>
</evidence>
<evidence type="ECO:0000256" key="1">
    <source>
        <dbReference type="ARBA" id="ARBA00001589"/>
    </source>
</evidence>